<organism evidence="6 7">
    <name type="scientific">Cellulophaga algicola (strain DSM 14237 / IC166 / ACAM 630)</name>
    <dbReference type="NCBI Taxonomy" id="688270"/>
    <lineage>
        <taxon>Bacteria</taxon>
        <taxon>Pseudomonadati</taxon>
        <taxon>Bacteroidota</taxon>
        <taxon>Flavobacteriia</taxon>
        <taxon>Flavobacteriales</taxon>
        <taxon>Flavobacteriaceae</taxon>
        <taxon>Cellulophaga</taxon>
    </lineage>
</organism>
<dbReference type="KEGG" id="cao:Celal_3492"/>
<protein>
    <recommendedName>
        <fullName evidence="5">Flavin reductase like domain-containing protein</fullName>
    </recommendedName>
</protein>
<comment type="cofactor">
    <cofactor evidence="1">
        <name>FMN</name>
        <dbReference type="ChEBI" id="CHEBI:58210"/>
    </cofactor>
</comment>
<evidence type="ECO:0000313" key="7">
    <source>
        <dbReference type="Proteomes" id="UP000008634"/>
    </source>
</evidence>
<dbReference type="STRING" id="688270.Celal_3492"/>
<dbReference type="PANTHER" id="PTHR33798">
    <property type="entry name" value="FLAVOPROTEIN OXYGENASE"/>
    <property type="match status" value="1"/>
</dbReference>
<name>E6X7P6_CELAD</name>
<keyword evidence="3" id="KW-0288">FMN</keyword>
<dbReference type="RefSeq" id="WP_013552207.1">
    <property type="nucleotide sequence ID" value="NC_014934.1"/>
</dbReference>
<dbReference type="Gene3D" id="2.30.110.10">
    <property type="entry name" value="Electron Transport, Fmn-binding Protein, Chain A"/>
    <property type="match status" value="1"/>
</dbReference>
<dbReference type="OrthoDB" id="5293996at2"/>
<proteinExistence type="inferred from homology"/>
<dbReference type="HOGENOM" id="CLU_113721_0_0_10"/>
<sequence length="210" mass="23430">MKLNKKALENLDRIERIKIINAVSGIKPANLIASINEDGITNVAIFSSVVHLGSDPALLGFILRPIGEVPRNTYDNILANNSYTINHIHPEFTKKAHYTSAKFDASISEFERCGLTEEYIEACKAPFVKESRFKMGMQFVEALPIKQNNTLLVIGEITSLILPDASFESTEDINLEEINSIGISGLNSYYTVNKIAEYPYARTSEVPKFK</sequence>
<keyword evidence="2" id="KW-0285">Flavoprotein</keyword>
<evidence type="ECO:0000256" key="3">
    <source>
        <dbReference type="ARBA" id="ARBA00022643"/>
    </source>
</evidence>
<dbReference type="Pfam" id="PF01613">
    <property type="entry name" value="Flavin_Reduct"/>
    <property type="match status" value="1"/>
</dbReference>
<gene>
    <name evidence="6" type="ordered locus">Celal_3492</name>
</gene>
<dbReference type="eggNOG" id="COG1853">
    <property type="taxonomic scope" value="Bacteria"/>
</dbReference>
<comment type="similarity">
    <text evidence="4">Belongs to the flavoredoxin family.</text>
</comment>
<dbReference type="GO" id="GO:0010181">
    <property type="term" value="F:FMN binding"/>
    <property type="evidence" value="ECO:0007669"/>
    <property type="project" value="InterPro"/>
</dbReference>
<dbReference type="Proteomes" id="UP000008634">
    <property type="component" value="Chromosome"/>
</dbReference>
<dbReference type="AlphaFoldDB" id="E6X7P6"/>
<evidence type="ECO:0000256" key="2">
    <source>
        <dbReference type="ARBA" id="ARBA00022630"/>
    </source>
</evidence>
<feature type="domain" description="Flavin reductase like" evidence="5">
    <location>
        <begin position="30"/>
        <end position="165"/>
    </location>
</feature>
<evidence type="ECO:0000259" key="5">
    <source>
        <dbReference type="Pfam" id="PF01613"/>
    </source>
</evidence>
<evidence type="ECO:0000256" key="4">
    <source>
        <dbReference type="ARBA" id="ARBA00038054"/>
    </source>
</evidence>
<dbReference type="InterPro" id="IPR002563">
    <property type="entry name" value="Flavin_Rdtase-like_dom"/>
</dbReference>
<dbReference type="SUPFAM" id="SSF50475">
    <property type="entry name" value="FMN-binding split barrel"/>
    <property type="match status" value="1"/>
</dbReference>
<evidence type="ECO:0000313" key="6">
    <source>
        <dbReference type="EMBL" id="ADV50756.1"/>
    </source>
</evidence>
<keyword evidence="7" id="KW-1185">Reference proteome</keyword>
<dbReference type="InterPro" id="IPR012349">
    <property type="entry name" value="Split_barrel_FMN-bd"/>
</dbReference>
<dbReference type="GO" id="GO:0016646">
    <property type="term" value="F:oxidoreductase activity, acting on the CH-NH group of donors, NAD or NADP as acceptor"/>
    <property type="evidence" value="ECO:0007669"/>
    <property type="project" value="UniProtKB-ARBA"/>
</dbReference>
<reference evidence="6 7" key="1">
    <citation type="journal article" date="2010" name="Stand. Genomic Sci.">
        <title>Complete genome sequence of Cellulophaga algicola type strain (IC166).</title>
        <authorList>
            <person name="Abt B."/>
            <person name="Lu M."/>
            <person name="Misra M."/>
            <person name="Han C."/>
            <person name="Nolan M."/>
            <person name="Lucas S."/>
            <person name="Hammon N."/>
            <person name="Deshpande S."/>
            <person name="Cheng J.F."/>
            <person name="Tapia R."/>
            <person name="Goodwin L."/>
            <person name="Pitluck S."/>
            <person name="Liolios K."/>
            <person name="Pagani I."/>
            <person name="Ivanova N."/>
            <person name="Mavromatis K."/>
            <person name="Ovchinikova G."/>
            <person name="Pati A."/>
            <person name="Chen A."/>
            <person name="Palaniappan K."/>
            <person name="Land M."/>
            <person name="Hauser L."/>
            <person name="Chang Y.J."/>
            <person name="Jeffries C.D."/>
            <person name="Detter J.C."/>
            <person name="Brambilla E."/>
            <person name="Rohde M."/>
            <person name="Tindall B.J."/>
            <person name="Goker M."/>
            <person name="Woyke T."/>
            <person name="Bristow J."/>
            <person name="Eisen J.A."/>
            <person name="Markowitz V."/>
            <person name="Hugenholtz P."/>
            <person name="Kyrpides N.C."/>
            <person name="Klenk H.P."/>
            <person name="Lapidus A."/>
        </authorList>
    </citation>
    <scope>NUCLEOTIDE SEQUENCE [LARGE SCALE GENOMIC DNA]</scope>
    <source>
        <strain evidence="7">DSM 14237 / IC166 / ACAM 630</strain>
    </source>
</reference>
<dbReference type="EMBL" id="CP002453">
    <property type="protein sequence ID" value="ADV50756.1"/>
    <property type="molecule type" value="Genomic_DNA"/>
</dbReference>
<dbReference type="PANTHER" id="PTHR33798:SF5">
    <property type="entry name" value="FLAVIN REDUCTASE LIKE DOMAIN-CONTAINING PROTEIN"/>
    <property type="match status" value="1"/>
</dbReference>
<accession>E6X7P6</accession>
<evidence type="ECO:0000256" key="1">
    <source>
        <dbReference type="ARBA" id="ARBA00001917"/>
    </source>
</evidence>